<proteinExistence type="predicted"/>
<protein>
    <submittedName>
        <fullName evidence="3">DUF4232 domain-containing protein</fullName>
    </submittedName>
</protein>
<comment type="caution">
    <text evidence="3">The sequence shown here is derived from an EMBL/GenBank/DDBJ whole genome shotgun (WGS) entry which is preliminary data.</text>
</comment>
<evidence type="ECO:0000313" key="3">
    <source>
        <dbReference type="EMBL" id="TFD70165.1"/>
    </source>
</evidence>
<organism evidence="3 4">
    <name type="scientific">Cryobacterium gelidum</name>
    <dbReference type="NCBI Taxonomy" id="1259164"/>
    <lineage>
        <taxon>Bacteria</taxon>
        <taxon>Bacillati</taxon>
        <taxon>Actinomycetota</taxon>
        <taxon>Actinomycetes</taxon>
        <taxon>Micrococcales</taxon>
        <taxon>Microbacteriaceae</taxon>
        <taxon>Cryobacterium</taxon>
    </lineage>
</organism>
<evidence type="ECO:0000259" key="2">
    <source>
        <dbReference type="Pfam" id="PF14016"/>
    </source>
</evidence>
<name>A0A4R9AUV9_9MICO</name>
<feature type="region of interest" description="Disordered" evidence="1">
    <location>
        <begin position="81"/>
        <end position="130"/>
    </location>
</feature>
<gene>
    <name evidence="3" type="ORF">E3T50_11135</name>
</gene>
<sequence length="270" mass="27782">MGGLDLTEAAIEVAAMLRADGLVPLDPLPETAAPAVVHRRCMHQLTPRQSEENHEENFCTLLRNSRHFLLDWLRCLVSGEAASSTPSPTSTGYTSASALPVVPDPGESEPTGEASVPAIDADVTPMPGGAAECDGDNLGISIAAQPMASGAGSFFSEITFTNTGGDACWVEGPPSIFNLADSAAGAVVGKRAADSGMPEVVQLASGASAYSTIHFSNAGACDCDTAVANVATVIPPNWDSSRSIMLDSPVIVCNAPATYKVSWISATSLF</sequence>
<evidence type="ECO:0000256" key="1">
    <source>
        <dbReference type="SAM" id="MobiDB-lite"/>
    </source>
</evidence>
<feature type="domain" description="DUF4232" evidence="2">
    <location>
        <begin position="133"/>
        <end position="250"/>
    </location>
</feature>
<dbReference type="InterPro" id="IPR025326">
    <property type="entry name" value="DUF4232"/>
</dbReference>
<feature type="compositionally biased region" description="Low complexity" evidence="1">
    <location>
        <begin position="81"/>
        <end position="98"/>
    </location>
</feature>
<dbReference type="EMBL" id="SOHL01000017">
    <property type="protein sequence ID" value="TFD70165.1"/>
    <property type="molecule type" value="Genomic_DNA"/>
</dbReference>
<keyword evidence="4" id="KW-1185">Reference proteome</keyword>
<dbReference type="Pfam" id="PF14016">
    <property type="entry name" value="DUF4232"/>
    <property type="match status" value="1"/>
</dbReference>
<dbReference type="Proteomes" id="UP000297983">
    <property type="component" value="Unassembled WGS sequence"/>
</dbReference>
<evidence type="ECO:0000313" key="4">
    <source>
        <dbReference type="Proteomes" id="UP000297983"/>
    </source>
</evidence>
<accession>A0A4R9AUV9</accession>
<reference evidence="3 4" key="1">
    <citation type="submission" date="2019-03" db="EMBL/GenBank/DDBJ databases">
        <title>Genomics of glacier-inhabiting Cryobacterium strains.</title>
        <authorList>
            <person name="Liu Q."/>
            <person name="Xin Y.-H."/>
        </authorList>
    </citation>
    <scope>NUCLEOTIDE SEQUENCE [LARGE SCALE GENOMIC DNA]</scope>
    <source>
        <strain evidence="3 4">Hz16</strain>
    </source>
</reference>
<dbReference type="AlphaFoldDB" id="A0A4R9AUV9"/>